<dbReference type="NCBIfam" id="NF038283">
    <property type="entry name" value="viperin_w_prok"/>
    <property type="match status" value="1"/>
</dbReference>
<reference evidence="10 11" key="1">
    <citation type="submission" date="2019-08" db="EMBL/GenBank/DDBJ databases">
        <title>Complete genome sequence of Candidatus Uab amorphum.</title>
        <authorList>
            <person name="Shiratori T."/>
            <person name="Suzuki S."/>
            <person name="Kakizawa Y."/>
            <person name="Ishida K."/>
        </authorList>
    </citation>
    <scope>NUCLEOTIDE SEQUENCE [LARGE SCALE GENOMIC DNA]</scope>
    <source>
        <strain evidence="10 11">SRT547</strain>
    </source>
</reference>
<evidence type="ECO:0000256" key="4">
    <source>
        <dbReference type="ARBA" id="ARBA00022723"/>
    </source>
</evidence>
<evidence type="ECO:0000256" key="7">
    <source>
        <dbReference type="ARBA" id="ARBA00023118"/>
    </source>
</evidence>
<keyword evidence="7" id="KW-0051">Antiviral defense</keyword>
<dbReference type="Gene3D" id="3.20.20.70">
    <property type="entry name" value="Aldolase class I"/>
    <property type="match status" value="1"/>
</dbReference>
<keyword evidence="6" id="KW-0411">Iron-sulfur</keyword>
<dbReference type="CDD" id="cd01335">
    <property type="entry name" value="Radical_SAM"/>
    <property type="match status" value="1"/>
</dbReference>
<feature type="domain" description="Radical SAM core" evidence="9">
    <location>
        <begin position="1"/>
        <end position="219"/>
    </location>
</feature>
<evidence type="ECO:0000256" key="3">
    <source>
        <dbReference type="ARBA" id="ARBA00022691"/>
    </source>
</evidence>
<dbReference type="Proteomes" id="UP000326354">
    <property type="component" value="Chromosome"/>
</dbReference>
<name>A0A5S9F266_UABAM</name>
<evidence type="ECO:0000256" key="8">
    <source>
        <dbReference type="ARBA" id="ARBA00039667"/>
    </source>
</evidence>
<dbReference type="SUPFAM" id="SSF102114">
    <property type="entry name" value="Radical SAM enzymes"/>
    <property type="match status" value="1"/>
</dbReference>
<dbReference type="PANTHER" id="PTHR21339">
    <property type="entry name" value="RADICAL S-ADENOSYL METHIONINE DOMAIN-CONTAINING PROTEIN 2"/>
    <property type="match status" value="1"/>
</dbReference>
<dbReference type="InterPro" id="IPR051196">
    <property type="entry name" value="RSAD2/Viperin_antiviral"/>
</dbReference>
<keyword evidence="11" id="KW-1185">Reference proteome</keyword>
<sequence>MLRITTVNFHLIQYCNLRCKFCFARFHDVKKKHPLSLSEMKELMFMLKNSGCVKVNFAGGEPFIYPNLGDLVRYSYEIGLKTSIVTNGNFLTDEWLQNYGSFLHWIAVSCDSSVEATQERLGRGKGDQVKKVQTTFQLIQQFNRENRHKIRKKLNSVITRYNYEEDMSSFVESCGVERWKVLQVLPIDGENNDYYPELAITDKEFEYFQQRHKNLKNVEVVFEDNDHMTNSYIMMNPQGLFYQNHSGKYVYSEPVLKIGVEKALEQVGFSHEKFCQRGGFYQY</sequence>
<dbReference type="KEGG" id="uam:UABAM_01697"/>
<organism evidence="10 11">
    <name type="scientific">Uabimicrobium amorphum</name>
    <dbReference type="NCBI Taxonomy" id="2596890"/>
    <lineage>
        <taxon>Bacteria</taxon>
        <taxon>Pseudomonadati</taxon>
        <taxon>Planctomycetota</taxon>
        <taxon>Candidatus Uabimicrobiia</taxon>
        <taxon>Candidatus Uabimicrobiales</taxon>
        <taxon>Candidatus Uabimicrobiaceae</taxon>
        <taxon>Candidatus Uabimicrobium</taxon>
    </lineage>
</organism>
<protein>
    <recommendedName>
        <fullName evidence="8">S-adenosylmethionine-dependent nucleotide dehydratase</fullName>
    </recommendedName>
</protein>
<dbReference type="SFLD" id="SFLDG01088">
    <property type="entry name" value="antiviral_proteins"/>
    <property type="match status" value="1"/>
</dbReference>
<dbReference type="PANTHER" id="PTHR21339:SF0">
    <property type="entry name" value="S-ADENOSYLMETHIONINE-DEPENDENT NUCLEOTIDE DEHYDRATASE RSAD2"/>
    <property type="match status" value="1"/>
</dbReference>
<dbReference type="RefSeq" id="WP_151967548.1">
    <property type="nucleotide sequence ID" value="NZ_AP019860.1"/>
</dbReference>
<evidence type="ECO:0000313" key="11">
    <source>
        <dbReference type="Proteomes" id="UP000326354"/>
    </source>
</evidence>
<keyword evidence="4" id="KW-0479">Metal-binding</keyword>
<keyword evidence="5" id="KW-0408">Iron</keyword>
<dbReference type="GO" id="GO:0046872">
    <property type="term" value="F:metal ion binding"/>
    <property type="evidence" value="ECO:0007669"/>
    <property type="project" value="UniProtKB-KW"/>
</dbReference>
<evidence type="ECO:0000256" key="5">
    <source>
        <dbReference type="ARBA" id="ARBA00023004"/>
    </source>
</evidence>
<dbReference type="Pfam" id="PF04055">
    <property type="entry name" value="Radical_SAM"/>
    <property type="match status" value="1"/>
</dbReference>
<evidence type="ECO:0000256" key="2">
    <source>
        <dbReference type="ARBA" id="ARBA00022485"/>
    </source>
</evidence>
<accession>A0A5S9F266</accession>
<dbReference type="InterPro" id="IPR058240">
    <property type="entry name" value="rSAM_sf"/>
</dbReference>
<evidence type="ECO:0000256" key="1">
    <source>
        <dbReference type="ARBA" id="ARBA00001966"/>
    </source>
</evidence>
<dbReference type="GO" id="GO:0003824">
    <property type="term" value="F:catalytic activity"/>
    <property type="evidence" value="ECO:0007669"/>
    <property type="project" value="InterPro"/>
</dbReference>
<dbReference type="GO" id="GO:0051607">
    <property type="term" value="P:defense response to virus"/>
    <property type="evidence" value="ECO:0007669"/>
    <property type="project" value="UniProtKB-KW"/>
</dbReference>
<dbReference type="InterPro" id="IPR013785">
    <property type="entry name" value="Aldolase_TIM"/>
</dbReference>
<dbReference type="OrthoDB" id="9782387at2"/>
<dbReference type="AlphaFoldDB" id="A0A5S9F266"/>
<comment type="cofactor">
    <cofactor evidence="1">
        <name>[4Fe-4S] cluster</name>
        <dbReference type="ChEBI" id="CHEBI:49883"/>
    </cofactor>
</comment>
<evidence type="ECO:0000313" key="10">
    <source>
        <dbReference type="EMBL" id="BBM83345.1"/>
    </source>
</evidence>
<keyword evidence="2" id="KW-0004">4Fe-4S</keyword>
<gene>
    <name evidence="10" type="ORF">UABAM_01697</name>
</gene>
<dbReference type="GO" id="GO:0051539">
    <property type="term" value="F:4 iron, 4 sulfur cluster binding"/>
    <property type="evidence" value="ECO:0007669"/>
    <property type="project" value="UniProtKB-KW"/>
</dbReference>
<dbReference type="SFLD" id="SFLDS00029">
    <property type="entry name" value="Radical_SAM"/>
    <property type="match status" value="1"/>
</dbReference>
<proteinExistence type="predicted"/>
<dbReference type="InterPro" id="IPR007197">
    <property type="entry name" value="rSAM"/>
</dbReference>
<dbReference type="SFLD" id="SFLDG01067">
    <property type="entry name" value="SPASM/twitch_domain_containing"/>
    <property type="match status" value="1"/>
</dbReference>
<evidence type="ECO:0000259" key="9">
    <source>
        <dbReference type="PROSITE" id="PS51918"/>
    </source>
</evidence>
<evidence type="ECO:0000256" key="6">
    <source>
        <dbReference type="ARBA" id="ARBA00023014"/>
    </source>
</evidence>
<keyword evidence="3" id="KW-0949">S-adenosyl-L-methionine</keyword>
<dbReference type="EMBL" id="AP019860">
    <property type="protein sequence ID" value="BBM83345.1"/>
    <property type="molecule type" value="Genomic_DNA"/>
</dbReference>
<dbReference type="PROSITE" id="PS51918">
    <property type="entry name" value="RADICAL_SAM"/>
    <property type="match status" value="1"/>
</dbReference>